<dbReference type="InterPro" id="IPR022291">
    <property type="entry name" value="Bacteriocin_synth_cyclodeHase"/>
</dbReference>
<dbReference type="NCBIfam" id="TIGR03882">
    <property type="entry name" value="cyclo_dehyd_2"/>
    <property type="match status" value="1"/>
</dbReference>
<proteinExistence type="predicted"/>
<keyword evidence="3" id="KW-1185">Reference proteome</keyword>
<dbReference type="InterPro" id="IPR035985">
    <property type="entry name" value="Ubiquitin-activating_enz"/>
</dbReference>
<evidence type="ECO:0000256" key="1">
    <source>
        <dbReference type="SAM" id="MobiDB-lite"/>
    </source>
</evidence>
<accession>A0A5B2XI03</accession>
<dbReference type="EMBL" id="VUOB01000020">
    <property type="protein sequence ID" value="KAA2262824.1"/>
    <property type="molecule type" value="Genomic_DNA"/>
</dbReference>
<name>A0A5B2XI03_9PSEU</name>
<reference evidence="2 3" key="2">
    <citation type="submission" date="2019-09" db="EMBL/GenBank/DDBJ databases">
        <authorList>
            <person name="Jin C."/>
        </authorList>
    </citation>
    <scope>NUCLEOTIDE SEQUENCE [LARGE SCALE GENOMIC DNA]</scope>
    <source>
        <strain evidence="2 3">AN110305</strain>
    </source>
</reference>
<dbReference type="GO" id="GO:0008641">
    <property type="term" value="F:ubiquitin-like modifier activating enzyme activity"/>
    <property type="evidence" value="ECO:0007669"/>
    <property type="project" value="InterPro"/>
</dbReference>
<dbReference type="RefSeq" id="WP_149849481.1">
    <property type="nucleotide sequence ID" value="NZ_VUOB01000020.1"/>
</dbReference>
<evidence type="ECO:0000313" key="3">
    <source>
        <dbReference type="Proteomes" id="UP000323454"/>
    </source>
</evidence>
<comment type="caution">
    <text evidence="2">The sequence shown here is derived from an EMBL/GenBank/DDBJ whole genome shotgun (WGS) entry which is preliminary data.</text>
</comment>
<organism evidence="2 3">
    <name type="scientific">Solihabitans fulvus</name>
    <dbReference type="NCBI Taxonomy" id="1892852"/>
    <lineage>
        <taxon>Bacteria</taxon>
        <taxon>Bacillati</taxon>
        <taxon>Actinomycetota</taxon>
        <taxon>Actinomycetes</taxon>
        <taxon>Pseudonocardiales</taxon>
        <taxon>Pseudonocardiaceae</taxon>
        <taxon>Solihabitans</taxon>
    </lineage>
</organism>
<sequence>MSITTIAKPTRTTKRPPSATKRPPSARPSLPRRPRVLPGLVVLRRRPDEVQLGTDPRHAMVVDGLSPPLVAELCALDGRHTVDELVARATARGEDTADVLDLLADLVRAGLVDEAPPSRPHGQPTAIGRLSADSTTWALRTGQPTSRVPVAREQTTIVVHGNGRLAVAVGALFAAAGVGRVQLVADGLVRQEDTGCGYLDTDVGRPRREAADDALRRASGVVRLGSQTPHYPPSLAVLTDAIVPCPQLVAALVADRVPHLAVRVREGVGLVGPLVLPGRTSCLRCADLHRCDLDPCWSTVAAQLADRPQPADLATAQATAGLAVAQALLALSWPATDQELPPTWNATLELDPLRGVLERRPWLPHPHCDCGANACHDGLRDAE</sequence>
<dbReference type="AlphaFoldDB" id="A0A5B2XI03"/>
<evidence type="ECO:0000313" key="2">
    <source>
        <dbReference type="EMBL" id="KAA2262824.1"/>
    </source>
</evidence>
<dbReference type="SUPFAM" id="SSF69572">
    <property type="entry name" value="Activating enzymes of the ubiquitin-like proteins"/>
    <property type="match status" value="1"/>
</dbReference>
<feature type="region of interest" description="Disordered" evidence="1">
    <location>
        <begin position="1"/>
        <end position="34"/>
    </location>
</feature>
<dbReference type="Proteomes" id="UP000323454">
    <property type="component" value="Unassembled WGS sequence"/>
</dbReference>
<protein>
    <submittedName>
        <fullName evidence="2">TOMM leader peptide-binding protein</fullName>
    </submittedName>
</protein>
<reference evidence="2 3" key="1">
    <citation type="submission" date="2019-09" db="EMBL/GenBank/DDBJ databases">
        <title>Goodfellowia gen. nov., a new genus of the Pseudonocardineae related to Actinoalloteichus, containing Goodfellowia coeruleoviolacea gen. nov., comb. nov. gen. nov., comb. nov.</title>
        <authorList>
            <person name="Labeda D."/>
        </authorList>
    </citation>
    <scope>NUCLEOTIDE SEQUENCE [LARGE SCALE GENOMIC DNA]</scope>
    <source>
        <strain evidence="2 3">AN110305</strain>
    </source>
</reference>
<gene>
    <name evidence="2" type="ORF">F0L68_11340</name>
</gene>
<dbReference type="OrthoDB" id="4426339at2"/>
<dbReference type="Gene3D" id="3.40.50.720">
    <property type="entry name" value="NAD(P)-binding Rossmann-like Domain"/>
    <property type="match status" value="1"/>
</dbReference>